<proteinExistence type="inferred from homology"/>
<keyword evidence="5" id="KW-0678">Repressor</keyword>
<evidence type="ECO:0000256" key="12">
    <source>
        <dbReference type="ARBA" id="ARBA00029645"/>
    </source>
</evidence>
<keyword evidence="8" id="KW-0805">Transcription regulation</keyword>
<evidence type="ECO:0000313" key="16">
    <source>
        <dbReference type="Proteomes" id="UP000272942"/>
    </source>
</evidence>
<dbReference type="PROSITE" id="PS01108">
    <property type="entry name" value="RIBOSOMAL_L24"/>
    <property type="match status" value="1"/>
</dbReference>
<gene>
    <name evidence="15" type="ORF">ECPE_LOCUS17894</name>
</gene>
<accession>A0A183BFA9</accession>
<dbReference type="CDD" id="cd06084">
    <property type="entry name" value="KOW_Spt5_4"/>
    <property type="match status" value="1"/>
</dbReference>
<evidence type="ECO:0000313" key="15">
    <source>
        <dbReference type="EMBL" id="VDP95239.1"/>
    </source>
</evidence>
<dbReference type="InterPro" id="IPR041975">
    <property type="entry name" value="KOW_Spt5_2"/>
</dbReference>
<dbReference type="GO" id="GO:0003729">
    <property type="term" value="F:mRNA binding"/>
    <property type="evidence" value="ECO:0007669"/>
    <property type="project" value="TreeGrafter"/>
</dbReference>
<feature type="domain" description="KOW" evidence="14">
    <location>
        <begin position="74"/>
        <end position="101"/>
    </location>
</feature>
<keyword evidence="10" id="KW-0804">Transcription</keyword>
<dbReference type="GO" id="GO:0006412">
    <property type="term" value="P:translation"/>
    <property type="evidence" value="ECO:0007669"/>
    <property type="project" value="InterPro"/>
</dbReference>
<evidence type="ECO:0000256" key="7">
    <source>
        <dbReference type="ARBA" id="ARBA00022737"/>
    </source>
</evidence>
<evidence type="ECO:0000313" key="17">
    <source>
        <dbReference type="WBParaSite" id="ECPE_0001793901-mRNA-1"/>
    </source>
</evidence>
<dbReference type="AlphaFoldDB" id="A0A183BFA9"/>
<feature type="compositionally biased region" description="Gly residues" evidence="13">
    <location>
        <begin position="331"/>
        <end position="342"/>
    </location>
</feature>
<evidence type="ECO:0000256" key="6">
    <source>
        <dbReference type="ARBA" id="ARBA00022553"/>
    </source>
</evidence>
<dbReference type="GO" id="GO:0006357">
    <property type="term" value="P:regulation of transcription by RNA polymerase II"/>
    <property type="evidence" value="ECO:0007669"/>
    <property type="project" value="InterPro"/>
</dbReference>
<dbReference type="InterPro" id="IPR041977">
    <property type="entry name" value="KOW_Spt5_4"/>
</dbReference>
<organism evidence="17">
    <name type="scientific">Echinostoma caproni</name>
    <dbReference type="NCBI Taxonomy" id="27848"/>
    <lineage>
        <taxon>Eukaryota</taxon>
        <taxon>Metazoa</taxon>
        <taxon>Spiralia</taxon>
        <taxon>Lophotrochozoa</taxon>
        <taxon>Platyhelminthes</taxon>
        <taxon>Trematoda</taxon>
        <taxon>Digenea</taxon>
        <taxon>Plagiorchiida</taxon>
        <taxon>Echinostomata</taxon>
        <taxon>Echinostomatoidea</taxon>
        <taxon>Echinostomatidae</taxon>
        <taxon>Echinostoma</taxon>
    </lineage>
</organism>
<dbReference type="InterPro" id="IPR005824">
    <property type="entry name" value="KOW"/>
</dbReference>
<evidence type="ECO:0000256" key="10">
    <source>
        <dbReference type="ARBA" id="ARBA00023163"/>
    </source>
</evidence>
<sequence>MCVKFDSHESNNRMLVLIDEDTVILEGGVHSHIFRLSLYLFQVSEGIRPTLAELERFHQTPDSAQLAAAIITHCFTPGDVVEVCEGDLKNLRGKVVSIEGNTRIVVQPNHSDLHEPIPFTPVELRKFFSQGDHVKVLAGRHANQTGLVIRFEPNLAVVLSDNSMDELKVAPKDLRLWQDRATSLDSSGHVQMMDLVEVDPQTVGVVVNVEREQVSVLTCFGKVVNLKSNTALRRLNTQRRRPPQAMDRNGNLIQLKQTVRLLEKPHCGLIGEVKHLYRSWAFVYSRTHLENAGLVVAKTRQLAVLNSSQGAVDQPRANDVRTVTPITGFRNAGGGDNSGGGRGRGDRMERMLIGKTAHSSDRIMLHALSISRTGSYRIGFYLPMYH</sequence>
<evidence type="ECO:0000256" key="1">
    <source>
        <dbReference type="ARBA" id="ARBA00004123"/>
    </source>
</evidence>
<reference evidence="17" key="1">
    <citation type="submission" date="2016-06" db="UniProtKB">
        <authorList>
            <consortium name="WormBaseParasite"/>
        </authorList>
    </citation>
    <scope>IDENTIFICATION</scope>
</reference>
<reference evidence="15 16" key="2">
    <citation type="submission" date="2018-11" db="EMBL/GenBank/DDBJ databases">
        <authorList>
            <consortium name="Pathogen Informatics"/>
        </authorList>
    </citation>
    <scope>NUCLEOTIDE SEQUENCE [LARGE SCALE GENOMIC DNA]</scope>
    <source>
        <strain evidence="15 16">Egypt</strain>
    </source>
</reference>
<keyword evidence="7" id="KW-0677">Repeat</keyword>
<keyword evidence="6" id="KW-0597">Phosphoprotein</keyword>
<evidence type="ECO:0000256" key="8">
    <source>
        <dbReference type="ARBA" id="ARBA00023015"/>
    </source>
</evidence>
<dbReference type="SMART" id="SM00739">
    <property type="entry name" value="KOW"/>
    <property type="match status" value="3"/>
</dbReference>
<feature type="domain" description="KOW" evidence="14">
    <location>
        <begin position="127"/>
        <end position="154"/>
    </location>
</feature>
<feature type="region of interest" description="Disordered" evidence="13">
    <location>
        <begin position="326"/>
        <end position="346"/>
    </location>
</feature>
<evidence type="ECO:0000259" key="14">
    <source>
        <dbReference type="SMART" id="SM00739"/>
    </source>
</evidence>
<dbReference type="GO" id="GO:0032044">
    <property type="term" value="C:DSIF complex"/>
    <property type="evidence" value="ECO:0007669"/>
    <property type="project" value="TreeGrafter"/>
</dbReference>
<dbReference type="WBParaSite" id="ECPE_0001793901-mRNA-1">
    <property type="protein sequence ID" value="ECPE_0001793901-mRNA-1"/>
    <property type="gene ID" value="ECPE_0001793901"/>
</dbReference>
<dbReference type="Pfam" id="PF23291">
    <property type="entry name" value="KOW4_SPT5"/>
    <property type="match status" value="1"/>
</dbReference>
<evidence type="ECO:0000256" key="11">
    <source>
        <dbReference type="ARBA" id="ARBA00023242"/>
    </source>
</evidence>
<dbReference type="PANTHER" id="PTHR11125:SF7">
    <property type="entry name" value="TRANSCRIPTION ELONGATION FACTOR SPT5"/>
    <property type="match status" value="1"/>
</dbReference>
<dbReference type="OrthoDB" id="28901at2759"/>
<keyword evidence="16" id="KW-1185">Reference proteome</keyword>
<dbReference type="Pfam" id="PF00467">
    <property type="entry name" value="KOW"/>
    <property type="match status" value="1"/>
</dbReference>
<evidence type="ECO:0000256" key="2">
    <source>
        <dbReference type="ARBA" id="ARBA00006956"/>
    </source>
</evidence>
<dbReference type="InterPro" id="IPR057936">
    <property type="entry name" value="KOWx_Spt5"/>
</dbReference>
<keyword evidence="11" id="KW-0539">Nucleus</keyword>
<dbReference type="Pfam" id="PF23037">
    <property type="entry name" value="KOWx_SPT5"/>
    <property type="match status" value="1"/>
</dbReference>
<evidence type="ECO:0000256" key="5">
    <source>
        <dbReference type="ARBA" id="ARBA00022491"/>
    </source>
</evidence>
<dbReference type="FunFam" id="2.30.30.30:FF:000013">
    <property type="entry name" value="Transcription elongation factor SPT5"/>
    <property type="match status" value="1"/>
</dbReference>
<dbReference type="GO" id="GO:0032784">
    <property type="term" value="P:regulation of DNA-templated transcription elongation"/>
    <property type="evidence" value="ECO:0007669"/>
    <property type="project" value="InterPro"/>
</dbReference>
<dbReference type="GO" id="GO:0005840">
    <property type="term" value="C:ribosome"/>
    <property type="evidence" value="ECO:0007669"/>
    <property type="project" value="InterPro"/>
</dbReference>
<keyword evidence="9" id="KW-0010">Activator</keyword>
<evidence type="ECO:0000256" key="13">
    <source>
        <dbReference type="SAM" id="MobiDB-lite"/>
    </source>
</evidence>
<evidence type="ECO:0000256" key="4">
    <source>
        <dbReference type="ARBA" id="ARBA00021370"/>
    </source>
</evidence>
<name>A0A183BFA9_9TREM</name>
<evidence type="ECO:0000256" key="9">
    <source>
        <dbReference type="ARBA" id="ARBA00023159"/>
    </source>
</evidence>
<dbReference type="CDD" id="cd06082">
    <property type="entry name" value="KOW_Spt5_2"/>
    <property type="match status" value="1"/>
</dbReference>
<dbReference type="InterPro" id="IPR014722">
    <property type="entry name" value="Rib_uL2_dom2"/>
</dbReference>
<comment type="similarity">
    <text evidence="2">Belongs to the SPT5 family.</text>
</comment>
<dbReference type="GO" id="GO:0006368">
    <property type="term" value="P:transcription elongation by RNA polymerase II"/>
    <property type="evidence" value="ECO:0007669"/>
    <property type="project" value="TreeGrafter"/>
</dbReference>
<dbReference type="PANTHER" id="PTHR11125">
    <property type="entry name" value="SUPPRESSOR OF TY 5"/>
    <property type="match status" value="1"/>
</dbReference>
<dbReference type="GO" id="GO:0003735">
    <property type="term" value="F:structural constituent of ribosome"/>
    <property type="evidence" value="ECO:0007669"/>
    <property type="project" value="InterPro"/>
</dbReference>
<dbReference type="InterPro" id="IPR039659">
    <property type="entry name" value="SPT5"/>
</dbReference>
<protein>
    <recommendedName>
        <fullName evidence="3">Transcription elongation factor SPT5</fullName>
    </recommendedName>
    <alternativeName>
        <fullName evidence="12">DRB sensitivity-inducing factor large subunit</fullName>
    </alternativeName>
    <alternativeName>
        <fullName evidence="4">Transcription elongation factor spt5</fullName>
    </alternativeName>
</protein>
<feature type="domain" description="KOW" evidence="14">
    <location>
        <begin position="252"/>
        <end position="279"/>
    </location>
</feature>
<dbReference type="InterPro" id="IPR008991">
    <property type="entry name" value="Translation_prot_SH3-like_sf"/>
</dbReference>
<dbReference type="Pfam" id="PF23284">
    <property type="entry name" value="KOW2_Spt5"/>
    <property type="match status" value="1"/>
</dbReference>
<dbReference type="EMBL" id="UZAN01072548">
    <property type="protein sequence ID" value="VDP95239.1"/>
    <property type="molecule type" value="Genomic_DNA"/>
</dbReference>
<evidence type="ECO:0000256" key="3">
    <source>
        <dbReference type="ARBA" id="ARBA00020181"/>
    </source>
</evidence>
<dbReference type="CDD" id="cd06083">
    <property type="entry name" value="KOW_Spt5_3"/>
    <property type="match status" value="1"/>
</dbReference>
<dbReference type="SUPFAM" id="SSF50104">
    <property type="entry name" value="Translation proteins SH3-like domain"/>
    <property type="match status" value="2"/>
</dbReference>
<dbReference type="Gene3D" id="2.30.30.30">
    <property type="match status" value="2"/>
</dbReference>
<comment type="subcellular location">
    <subcellularLocation>
        <location evidence="1">Nucleus</location>
    </subcellularLocation>
</comment>
<dbReference type="InterPro" id="IPR005825">
    <property type="entry name" value="Ribosomal_uL24_CS"/>
</dbReference>
<dbReference type="Proteomes" id="UP000272942">
    <property type="component" value="Unassembled WGS sequence"/>
</dbReference>
<dbReference type="InterPro" id="IPR041976">
    <property type="entry name" value="KOW_Spt5_3"/>
</dbReference>